<keyword evidence="4 7" id="KW-0812">Transmembrane</keyword>
<dbReference type="RefSeq" id="WP_082791638.1">
    <property type="nucleotide sequence ID" value="NZ_LQYS01000087.1"/>
</dbReference>
<dbReference type="Pfam" id="PF07690">
    <property type="entry name" value="MFS_1"/>
    <property type="match status" value="1"/>
</dbReference>
<feature type="transmembrane region" description="Helical" evidence="7">
    <location>
        <begin position="78"/>
        <end position="96"/>
    </location>
</feature>
<dbReference type="AlphaFoldDB" id="A0A150LDU7"/>
<evidence type="ECO:0000256" key="1">
    <source>
        <dbReference type="ARBA" id="ARBA00004651"/>
    </source>
</evidence>
<feature type="transmembrane region" description="Helical" evidence="7">
    <location>
        <begin position="256"/>
        <end position="275"/>
    </location>
</feature>
<accession>A0A150LDU7</accession>
<feature type="transmembrane region" description="Helical" evidence="7">
    <location>
        <begin position="315"/>
        <end position="336"/>
    </location>
</feature>
<gene>
    <name evidence="9" type="ORF">B4119_1973</name>
</gene>
<feature type="transmembrane region" description="Helical" evidence="7">
    <location>
        <begin position="172"/>
        <end position="191"/>
    </location>
</feature>
<feature type="transmembrane region" description="Helical" evidence="7">
    <location>
        <begin position="144"/>
        <end position="166"/>
    </location>
</feature>
<dbReference type="PROSITE" id="PS50850">
    <property type="entry name" value="MFS"/>
    <property type="match status" value="1"/>
</dbReference>
<evidence type="ECO:0000256" key="7">
    <source>
        <dbReference type="SAM" id="Phobius"/>
    </source>
</evidence>
<reference evidence="9 10" key="1">
    <citation type="submission" date="2016-01" db="EMBL/GenBank/DDBJ databases">
        <title>Draft Genome Sequences of Seven Thermophilic Sporeformers Isolated from Foods.</title>
        <authorList>
            <person name="Berendsen E.M."/>
            <person name="Wells-Bennik M.H."/>
            <person name="Krawcyk A.O."/>
            <person name="De Jong A."/>
            <person name="Holsappel S."/>
            <person name="Eijlander R.T."/>
            <person name="Kuipers O.P."/>
        </authorList>
    </citation>
    <scope>NUCLEOTIDE SEQUENCE [LARGE SCALE GENOMIC DNA]</scope>
    <source>
        <strain evidence="9 10">B4119</strain>
    </source>
</reference>
<feature type="transmembrane region" description="Helical" evidence="7">
    <location>
        <begin position="348"/>
        <end position="367"/>
    </location>
</feature>
<dbReference type="InterPro" id="IPR036259">
    <property type="entry name" value="MFS_trans_sf"/>
</dbReference>
<dbReference type="GO" id="GO:0022857">
    <property type="term" value="F:transmembrane transporter activity"/>
    <property type="evidence" value="ECO:0007669"/>
    <property type="project" value="InterPro"/>
</dbReference>
<evidence type="ECO:0000256" key="4">
    <source>
        <dbReference type="ARBA" id="ARBA00022692"/>
    </source>
</evidence>
<evidence type="ECO:0000313" key="9">
    <source>
        <dbReference type="EMBL" id="KYD10415.1"/>
    </source>
</evidence>
<dbReference type="CDD" id="cd06173">
    <property type="entry name" value="MFS_MefA_like"/>
    <property type="match status" value="1"/>
</dbReference>
<keyword evidence="3" id="KW-1003">Cell membrane</keyword>
<feature type="transmembrane region" description="Helical" evidence="7">
    <location>
        <begin position="102"/>
        <end position="123"/>
    </location>
</feature>
<dbReference type="STRING" id="81408.B4119_1973"/>
<dbReference type="Proteomes" id="UP000075455">
    <property type="component" value="Unassembled WGS sequence"/>
</dbReference>
<dbReference type="EMBL" id="LQYS01000087">
    <property type="protein sequence ID" value="KYD10415.1"/>
    <property type="molecule type" value="Genomic_DNA"/>
</dbReference>
<feature type="transmembrane region" description="Helical" evidence="7">
    <location>
        <begin position="12"/>
        <end position="34"/>
    </location>
</feature>
<feature type="transmembrane region" description="Helical" evidence="7">
    <location>
        <begin position="287"/>
        <end position="309"/>
    </location>
</feature>
<feature type="transmembrane region" description="Helical" evidence="7">
    <location>
        <begin position="212"/>
        <end position="236"/>
    </location>
</feature>
<dbReference type="PANTHER" id="PTHR23513:SF6">
    <property type="entry name" value="MAJOR FACILITATOR SUPERFAMILY ASSOCIATED DOMAIN-CONTAINING PROTEIN"/>
    <property type="match status" value="1"/>
</dbReference>
<keyword evidence="5 7" id="KW-1133">Transmembrane helix</keyword>
<dbReference type="PANTHER" id="PTHR23513">
    <property type="entry name" value="INTEGRAL MEMBRANE EFFLUX PROTEIN-RELATED"/>
    <property type="match status" value="1"/>
</dbReference>
<dbReference type="Gene3D" id="1.20.1250.20">
    <property type="entry name" value="MFS general substrate transporter like domains"/>
    <property type="match status" value="1"/>
</dbReference>
<evidence type="ECO:0000313" key="10">
    <source>
        <dbReference type="Proteomes" id="UP000075455"/>
    </source>
</evidence>
<evidence type="ECO:0000256" key="2">
    <source>
        <dbReference type="ARBA" id="ARBA00022448"/>
    </source>
</evidence>
<dbReference type="GO" id="GO:0005886">
    <property type="term" value="C:plasma membrane"/>
    <property type="evidence" value="ECO:0007669"/>
    <property type="project" value="UniProtKB-SubCell"/>
</dbReference>
<evidence type="ECO:0000259" key="8">
    <source>
        <dbReference type="PROSITE" id="PS50850"/>
    </source>
</evidence>
<protein>
    <recommendedName>
        <fullName evidence="8">Major facilitator superfamily (MFS) profile domain-containing protein</fullName>
    </recommendedName>
</protein>
<comment type="caution">
    <text evidence="9">The sequence shown here is derived from an EMBL/GenBank/DDBJ whole genome shotgun (WGS) entry which is preliminary data.</text>
</comment>
<proteinExistence type="predicted"/>
<organism evidence="9 10">
    <name type="scientific">Saccharococcus caldoxylosilyticus</name>
    <dbReference type="NCBI Taxonomy" id="81408"/>
    <lineage>
        <taxon>Bacteria</taxon>
        <taxon>Bacillati</taxon>
        <taxon>Bacillota</taxon>
        <taxon>Bacilli</taxon>
        <taxon>Bacillales</taxon>
        <taxon>Anoxybacillaceae</taxon>
        <taxon>Saccharococcus</taxon>
    </lineage>
</organism>
<keyword evidence="6 7" id="KW-0472">Membrane</keyword>
<feature type="transmembrane region" description="Helical" evidence="7">
    <location>
        <begin position="46"/>
        <end position="66"/>
    </location>
</feature>
<name>A0A150LDU7_9BACL</name>
<evidence type="ECO:0000256" key="3">
    <source>
        <dbReference type="ARBA" id="ARBA00022475"/>
    </source>
</evidence>
<dbReference type="InterPro" id="IPR020846">
    <property type="entry name" value="MFS_dom"/>
</dbReference>
<sequence length="418" mass="45816">MSQKLNNTNLLLFLGSNISVTFGLSMFTIIMTWLAYNGRGSLMDSAFVSIAMMVAQLLIAPIGGVIADRSNRKKVIVLCRLLSCVVIFIVFLHFYINGKLGIVIVSMAATFLLTILSTLSGPVQSTILRELVEKEKFSSVYGNFIALSGVSRLVGQGIAGFLLAWIGTSWSLLTILVVFIFAVLFIQFSKISTKPVNNYSESSSKLRELKEGWNYLINIPYLKWLLITACLTNVSHSSLTIAAPAIAKELGNGPQTFSLLTMSLVFGGLVCGVIGGRMTKKIKTGLAFGYLNLLTGLFTIIIAFSHSLILTCAAVFFLSFVITMDDIMYESIVMLLTDSRYRGRIKGLQVSIAMLLMPFAMLLGGYVGDLIGVRNLIVISSACVFLAAIICFANKHVRSVYSEYYEHAVKNETMQIKL</sequence>
<feature type="transmembrane region" description="Helical" evidence="7">
    <location>
        <begin position="373"/>
        <end position="393"/>
    </location>
</feature>
<keyword evidence="2" id="KW-0813">Transport</keyword>
<dbReference type="PATRIC" id="fig|81408.3.peg.300"/>
<evidence type="ECO:0000256" key="5">
    <source>
        <dbReference type="ARBA" id="ARBA00022989"/>
    </source>
</evidence>
<comment type="subcellular location">
    <subcellularLocation>
        <location evidence="1">Cell membrane</location>
        <topology evidence="1">Multi-pass membrane protein</topology>
    </subcellularLocation>
</comment>
<dbReference type="eggNOG" id="COG0477">
    <property type="taxonomic scope" value="Bacteria"/>
</dbReference>
<dbReference type="SUPFAM" id="SSF103473">
    <property type="entry name" value="MFS general substrate transporter"/>
    <property type="match status" value="1"/>
</dbReference>
<dbReference type="InterPro" id="IPR011701">
    <property type="entry name" value="MFS"/>
</dbReference>
<evidence type="ECO:0000256" key="6">
    <source>
        <dbReference type="ARBA" id="ARBA00023136"/>
    </source>
</evidence>
<feature type="domain" description="Major facilitator superfamily (MFS) profile" evidence="8">
    <location>
        <begin position="1"/>
        <end position="398"/>
    </location>
</feature>